<dbReference type="RefSeq" id="WP_344494517.1">
    <property type="nucleotide sequence ID" value="NZ_BAAAUD010000025.1"/>
</dbReference>
<organism evidence="2 3">
    <name type="scientific">Streptomyces enissocaesilis</name>
    <dbReference type="NCBI Taxonomy" id="332589"/>
    <lineage>
        <taxon>Bacteria</taxon>
        <taxon>Bacillati</taxon>
        <taxon>Actinomycetota</taxon>
        <taxon>Actinomycetes</taxon>
        <taxon>Kitasatosporales</taxon>
        <taxon>Streptomycetaceae</taxon>
        <taxon>Streptomyces</taxon>
        <taxon>Streptomyces rochei group</taxon>
    </lineage>
</organism>
<comment type="caution">
    <text evidence="2">The sequence shown here is derived from an EMBL/GenBank/DDBJ whole genome shotgun (WGS) entry which is preliminary data.</text>
</comment>
<reference evidence="2 3" key="1">
    <citation type="journal article" date="2019" name="Int. J. Syst. Evol. Microbiol.">
        <title>The Global Catalogue of Microorganisms (GCM) 10K type strain sequencing project: providing services to taxonomists for standard genome sequencing and annotation.</title>
        <authorList>
            <consortium name="The Broad Institute Genomics Platform"/>
            <consortium name="The Broad Institute Genome Sequencing Center for Infectious Disease"/>
            <person name="Wu L."/>
            <person name="Ma J."/>
        </authorList>
    </citation>
    <scope>NUCLEOTIDE SEQUENCE [LARGE SCALE GENOMIC DNA]</scope>
    <source>
        <strain evidence="2 3">JCM 9088</strain>
    </source>
</reference>
<accession>A0ABN3X5U4</accession>
<evidence type="ECO:0000313" key="3">
    <source>
        <dbReference type="Proteomes" id="UP001500403"/>
    </source>
</evidence>
<sequence length="58" mass="6263">MSAKPAFRTSVTPVRAWQSLASLGVTESDLTSVHHRPVQPPRPLAGKPGERRHAHKGA</sequence>
<dbReference type="EMBL" id="BAAAUD010000025">
    <property type="protein sequence ID" value="GAA2939071.1"/>
    <property type="molecule type" value="Genomic_DNA"/>
</dbReference>
<protein>
    <submittedName>
        <fullName evidence="2">Uncharacterized protein</fullName>
    </submittedName>
</protein>
<keyword evidence="3" id="KW-1185">Reference proteome</keyword>
<name>A0ABN3X5U4_9ACTN</name>
<feature type="region of interest" description="Disordered" evidence="1">
    <location>
        <begin position="26"/>
        <end position="58"/>
    </location>
</feature>
<evidence type="ECO:0000313" key="2">
    <source>
        <dbReference type="EMBL" id="GAA2939071.1"/>
    </source>
</evidence>
<evidence type="ECO:0000256" key="1">
    <source>
        <dbReference type="SAM" id="MobiDB-lite"/>
    </source>
</evidence>
<dbReference type="Proteomes" id="UP001500403">
    <property type="component" value="Unassembled WGS sequence"/>
</dbReference>
<proteinExistence type="predicted"/>
<gene>
    <name evidence="2" type="ORF">GCM10010446_25590</name>
</gene>